<feature type="compositionally biased region" description="Basic and acidic residues" evidence="4">
    <location>
        <begin position="127"/>
        <end position="156"/>
    </location>
</feature>
<dbReference type="STRING" id="269621.A0A238F9U8"/>
<dbReference type="InterPro" id="IPR013083">
    <property type="entry name" value="Znf_RING/FYVE/PHD"/>
</dbReference>
<dbReference type="GO" id="GO:0008270">
    <property type="term" value="F:zinc ion binding"/>
    <property type="evidence" value="ECO:0007669"/>
    <property type="project" value="UniProtKB-KW"/>
</dbReference>
<protein>
    <submittedName>
        <fullName evidence="7">BQ2448_765 protein</fullName>
    </submittedName>
</protein>
<dbReference type="AlphaFoldDB" id="A0A238F9U8"/>
<dbReference type="Proteomes" id="UP000198372">
    <property type="component" value="Unassembled WGS sequence"/>
</dbReference>
<dbReference type="SUPFAM" id="SSF57850">
    <property type="entry name" value="RING/U-box"/>
    <property type="match status" value="1"/>
</dbReference>
<evidence type="ECO:0000256" key="1">
    <source>
        <dbReference type="ARBA" id="ARBA00022723"/>
    </source>
</evidence>
<dbReference type="EMBL" id="FMSP01000003">
    <property type="protein sequence ID" value="SCV68644.1"/>
    <property type="molecule type" value="Genomic_DNA"/>
</dbReference>
<feature type="compositionally biased region" description="Low complexity" evidence="4">
    <location>
        <begin position="22"/>
        <end position="32"/>
    </location>
</feature>
<feature type="region of interest" description="Disordered" evidence="4">
    <location>
        <begin position="119"/>
        <end position="228"/>
    </location>
</feature>
<evidence type="ECO:0000256" key="5">
    <source>
        <dbReference type="SAM" id="Phobius"/>
    </source>
</evidence>
<feature type="compositionally biased region" description="Low complexity" evidence="4">
    <location>
        <begin position="54"/>
        <end position="68"/>
    </location>
</feature>
<gene>
    <name evidence="7" type="ORF">BQ2448_765</name>
</gene>
<keyword evidence="5" id="KW-0472">Membrane</keyword>
<feature type="transmembrane region" description="Helical" evidence="5">
    <location>
        <begin position="412"/>
        <end position="431"/>
    </location>
</feature>
<sequence>MSSLDPPEAAHPRLRQRTTRSTTVDDGSVVGHVDGHGEEHTSMRSSASPDSLVASTCASASSPSTSSAVQKHPLFERSKAFMVKGRPTTQLTEMETRAAMTWGMLHHADHVPAATLAPGSAHSAELGAREPRTPNDSVYDIKEDPPAHGHDHDHAQGEGGDNDDDLVYEYLTGRRSPIKNSGLTAVDPTASTPTPTPTLTPTRISTSNELKPTAETPPDPPSRPTAPVAEEEKVCRICFDGEDPDLGRLFSPCKCRGTSRHVHVSCLAVWRARSARASSFYQCDQCGYQYKFRRTAMASILSHRATLMSFTVIIFIWLVWIAGYGANFIIRLAESRRSQLSGSLFEDLWISDHVILGEGVREAVDFFGTKIETTQWAKEVLRTPLDHDGQAPPLKEIVGVLSGSVGKERYRIWFVQAVLHFFKGLSLVGLLSSFHSFIATSFLSPMGRGLFRLLRPATRNNNARNRPGQRDANGNLSQVVIVIFVIFGAAKAIAHTYHTVKWGAKKALSRVENLVLDV</sequence>
<keyword evidence="8" id="KW-1185">Reference proteome</keyword>
<evidence type="ECO:0000313" key="8">
    <source>
        <dbReference type="Proteomes" id="UP000198372"/>
    </source>
</evidence>
<keyword evidence="1" id="KW-0479">Metal-binding</keyword>
<keyword evidence="5" id="KW-0812">Transmembrane</keyword>
<dbReference type="Gene3D" id="3.30.40.10">
    <property type="entry name" value="Zinc/RING finger domain, C3HC4 (zinc finger)"/>
    <property type="match status" value="1"/>
</dbReference>
<accession>A0A238F9U8</accession>
<evidence type="ECO:0000256" key="3">
    <source>
        <dbReference type="ARBA" id="ARBA00022833"/>
    </source>
</evidence>
<evidence type="ECO:0000313" key="7">
    <source>
        <dbReference type="EMBL" id="SCV68644.1"/>
    </source>
</evidence>
<dbReference type="OrthoDB" id="264354at2759"/>
<evidence type="ECO:0000259" key="6">
    <source>
        <dbReference type="PROSITE" id="PS51292"/>
    </source>
</evidence>
<proteinExistence type="predicted"/>
<feature type="compositionally biased region" description="Basic and acidic residues" evidence="4">
    <location>
        <begin position="33"/>
        <end position="42"/>
    </location>
</feature>
<evidence type="ECO:0000256" key="4">
    <source>
        <dbReference type="SAM" id="MobiDB-lite"/>
    </source>
</evidence>
<feature type="domain" description="RING-CH-type" evidence="6">
    <location>
        <begin position="227"/>
        <end position="293"/>
    </location>
</feature>
<feature type="compositionally biased region" description="Pro residues" evidence="4">
    <location>
        <begin position="215"/>
        <end position="224"/>
    </location>
</feature>
<keyword evidence="2" id="KW-0863">Zinc-finger</keyword>
<feature type="compositionally biased region" description="Low complexity" evidence="4">
    <location>
        <begin position="188"/>
        <end position="207"/>
    </location>
</feature>
<evidence type="ECO:0000256" key="2">
    <source>
        <dbReference type="ARBA" id="ARBA00022771"/>
    </source>
</evidence>
<keyword evidence="3" id="KW-0862">Zinc</keyword>
<dbReference type="PANTHER" id="PTHR46347">
    <property type="entry name" value="RING/FYVE/PHD ZINC FINGER SUPERFAMILY PROTEIN"/>
    <property type="match status" value="1"/>
</dbReference>
<keyword evidence="5" id="KW-1133">Transmembrane helix</keyword>
<feature type="transmembrane region" description="Helical" evidence="5">
    <location>
        <begin position="475"/>
        <end position="494"/>
    </location>
</feature>
<feature type="region of interest" description="Disordered" evidence="4">
    <location>
        <begin position="1"/>
        <end position="71"/>
    </location>
</feature>
<dbReference type="PROSITE" id="PS51292">
    <property type="entry name" value="ZF_RING_CH"/>
    <property type="match status" value="1"/>
</dbReference>
<dbReference type="PANTHER" id="PTHR46347:SF1">
    <property type="entry name" value="RING_FYVE_PHD ZINC FINGER SUPERFAMILY PROTEIN"/>
    <property type="match status" value="1"/>
</dbReference>
<reference evidence="8" key="1">
    <citation type="submission" date="2016-09" db="EMBL/GenBank/DDBJ databases">
        <authorList>
            <person name="Jeantristanb JTB J.-T."/>
            <person name="Ricardo R."/>
        </authorList>
    </citation>
    <scope>NUCLEOTIDE SEQUENCE [LARGE SCALE GENOMIC DNA]</scope>
</reference>
<feature type="transmembrane region" description="Helical" evidence="5">
    <location>
        <begin position="307"/>
        <end position="330"/>
    </location>
</feature>
<dbReference type="Pfam" id="PF12906">
    <property type="entry name" value="RINGv"/>
    <property type="match status" value="1"/>
</dbReference>
<organism evidence="7 8">
    <name type="scientific">Microbotryum intermedium</name>
    <dbReference type="NCBI Taxonomy" id="269621"/>
    <lineage>
        <taxon>Eukaryota</taxon>
        <taxon>Fungi</taxon>
        <taxon>Dikarya</taxon>
        <taxon>Basidiomycota</taxon>
        <taxon>Pucciniomycotina</taxon>
        <taxon>Microbotryomycetes</taxon>
        <taxon>Microbotryales</taxon>
        <taxon>Microbotryaceae</taxon>
        <taxon>Microbotryum</taxon>
    </lineage>
</organism>
<dbReference type="InterPro" id="IPR011016">
    <property type="entry name" value="Znf_RING-CH"/>
</dbReference>
<dbReference type="SMART" id="SM00744">
    <property type="entry name" value="RINGv"/>
    <property type="match status" value="1"/>
</dbReference>
<dbReference type="CDD" id="cd16495">
    <property type="entry name" value="RING_CH-C4HC3_MARCH"/>
    <property type="match status" value="1"/>
</dbReference>
<name>A0A238F9U8_9BASI</name>